<feature type="domain" description="U-box" evidence="1">
    <location>
        <begin position="1"/>
        <end position="25"/>
    </location>
</feature>
<dbReference type="GO" id="GO:0016567">
    <property type="term" value="P:protein ubiquitination"/>
    <property type="evidence" value="ECO:0007669"/>
    <property type="project" value="InterPro"/>
</dbReference>
<dbReference type="InterPro" id="IPR003613">
    <property type="entry name" value="Ubox_domain"/>
</dbReference>
<reference evidence="2" key="1">
    <citation type="submission" date="2021-02" db="EMBL/GenBank/DDBJ databases">
        <authorList>
            <person name="Nowell W R."/>
        </authorList>
    </citation>
    <scope>NUCLEOTIDE SEQUENCE</scope>
</reference>
<name>A0A815UL34_9BILA</name>
<dbReference type="SUPFAM" id="SSF49899">
    <property type="entry name" value="Concanavalin A-like lectins/glucanases"/>
    <property type="match status" value="1"/>
</dbReference>
<accession>A0A815UL34</accession>
<dbReference type="InterPro" id="IPR043136">
    <property type="entry name" value="B30.2/SPRY_sf"/>
</dbReference>
<dbReference type="PROSITE" id="PS51698">
    <property type="entry name" value="U_BOX"/>
    <property type="match status" value="1"/>
</dbReference>
<gene>
    <name evidence="2" type="ORF">SEV965_LOCUS36754</name>
</gene>
<comment type="caution">
    <text evidence="2">The sequence shown here is derived from an EMBL/GenBank/DDBJ whole genome shotgun (WGS) entry which is preliminary data.</text>
</comment>
<dbReference type="InterPro" id="IPR013320">
    <property type="entry name" value="ConA-like_dom_sf"/>
</dbReference>
<dbReference type="Proteomes" id="UP000663889">
    <property type="component" value="Unassembled WGS sequence"/>
</dbReference>
<dbReference type="EMBL" id="CAJNOU010006923">
    <property type="protein sequence ID" value="CAF1515340.1"/>
    <property type="molecule type" value="Genomic_DNA"/>
</dbReference>
<evidence type="ECO:0000259" key="1">
    <source>
        <dbReference type="PROSITE" id="PS51698"/>
    </source>
</evidence>
<dbReference type="GO" id="GO:0004842">
    <property type="term" value="F:ubiquitin-protein transferase activity"/>
    <property type="evidence" value="ECO:0007669"/>
    <property type="project" value="InterPro"/>
</dbReference>
<evidence type="ECO:0000313" key="3">
    <source>
        <dbReference type="Proteomes" id="UP000663889"/>
    </source>
</evidence>
<sequence>MDDIIIKNDELKQIINEQITQSRRDSLVKKINEWEEQSIIKIREVANNTRKQLSNAFGEHMNEIKKSSANLTQELRKACNDRNFVDTDLKKWIEMLDKLKKDSIVLLTIEVTQDNAPNSFISKIIINGIDVTSKDVFNQTAGSIRIEDYGQITQSRRDSLVKKINEWEEQSIIKIREVANNTRKQLSNAFGEHMNEIKKSSASLTEELRKARNDRNFVDTDLKKWIEMLDNLKKDSIVLLTVDVIQDNAPNSFISKIIINGIDVTSKDVFNQTAGSIRTEDYGQVIAHDQMNDHGTARSKNEYSSAQHRFRFKIEHLHTDKWIFFGIVSRDAPMQPLSYSTPTTYGWGGNNSVYLNGVDQTHSGGYKSDLEINDIIELMIDCDRRTIRWTNQRTKNTHTLDVDTNKCRFPWQLSVGLYYLGDRFRILS</sequence>
<protein>
    <recommendedName>
        <fullName evidence="1">U-box domain-containing protein</fullName>
    </recommendedName>
</protein>
<organism evidence="2 3">
    <name type="scientific">Rotaria sordida</name>
    <dbReference type="NCBI Taxonomy" id="392033"/>
    <lineage>
        <taxon>Eukaryota</taxon>
        <taxon>Metazoa</taxon>
        <taxon>Spiralia</taxon>
        <taxon>Gnathifera</taxon>
        <taxon>Rotifera</taxon>
        <taxon>Eurotatoria</taxon>
        <taxon>Bdelloidea</taxon>
        <taxon>Philodinida</taxon>
        <taxon>Philodinidae</taxon>
        <taxon>Rotaria</taxon>
    </lineage>
</organism>
<dbReference type="AlphaFoldDB" id="A0A815UL34"/>
<dbReference type="Gene3D" id="2.60.120.920">
    <property type="match status" value="1"/>
</dbReference>
<proteinExistence type="predicted"/>
<evidence type="ECO:0000313" key="2">
    <source>
        <dbReference type="EMBL" id="CAF1515340.1"/>
    </source>
</evidence>